<dbReference type="CDD" id="cd16385">
    <property type="entry name" value="IcmL"/>
    <property type="match status" value="1"/>
</dbReference>
<dbReference type="RefSeq" id="WP_064556377.1">
    <property type="nucleotide sequence ID" value="NZ_LXEO01000070.1"/>
</dbReference>
<gene>
    <name evidence="2" type="ORF">M979_4362</name>
</gene>
<reference evidence="2 3" key="1">
    <citation type="submission" date="2016-04" db="EMBL/GenBank/DDBJ databases">
        <title>ATOL: Assembling a taxonomically balanced genome-scale reconstruction of the evolutionary history of the Enterobacteriaceae.</title>
        <authorList>
            <person name="Plunkett G.III."/>
            <person name="Neeno-Eckwall E.C."/>
            <person name="Glasner J.D."/>
            <person name="Perna N.T."/>
        </authorList>
    </citation>
    <scope>NUCLEOTIDE SEQUENCE [LARGE SCALE GENOMIC DNA]</scope>
    <source>
        <strain evidence="2 3">ATCC 51607</strain>
    </source>
</reference>
<name>A0A1B7HGB5_9ENTR</name>
<keyword evidence="1" id="KW-1133">Transmembrane helix</keyword>
<dbReference type="Proteomes" id="UP000078286">
    <property type="component" value="Unassembled WGS sequence"/>
</dbReference>
<accession>A0A1B7HGB5</accession>
<dbReference type="Pfam" id="PF11393">
    <property type="entry name" value="T4BSS_DotI_IcmL"/>
    <property type="match status" value="1"/>
</dbReference>
<feature type="transmembrane region" description="Helical" evidence="1">
    <location>
        <begin position="43"/>
        <end position="65"/>
    </location>
</feature>
<dbReference type="AlphaFoldDB" id="A0A1B7HGB5"/>
<comment type="caution">
    <text evidence="2">The sequence shown here is derived from an EMBL/GenBank/DDBJ whole genome shotgun (WGS) entry which is preliminary data.</text>
</comment>
<evidence type="ECO:0000256" key="1">
    <source>
        <dbReference type="SAM" id="Phobius"/>
    </source>
</evidence>
<evidence type="ECO:0000313" key="2">
    <source>
        <dbReference type="EMBL" id="OAT14676.1"/>
    </source>
</evidence>
<organism evidence="2 3">
    <name type="scientific">Buttiauxella noackiae ATCC 51607</name>
    <dbReference type="NCBI Taxonomy" id="1354255"/>
    <lineage>
        <taxon>Bacteria</taxon>
        <taxon>Pseudomonadati</taxon>
        <taxon>Pseudomonadota</taxon>
        <taxon>Gammaproteobacteria</taxon>
        <taxon>Enterobacterales</taxon>
        <taxon>Enterobacteriaceae</taxon>
        <taxon>Buttiauxella</taxon>
    </lineage>
</organism>
<sequence length="230" mass="25672">MDKNKASPVEASSTNETTPNPFLAALELQQKNQLNAGFARRSLSVALVASALCLLQMPLTGWLAWQVAHPPVKYFATYNGSILRQVPTSEPAYRDDDVVAFGDKLIRDAFQLDFRNYRTQISSLQQKFSEAGFASYYTALTSSNLFTAVKDQKMLMSANVTRKGVIQRRGRLGDGPYIWEIQYPVTLSLDGQNRSLPAQNFIFTVRVQRADVSQKPEGIEVSSIVTRDAR</sequence>
<dbReference type="InterPro" id="IPR021055">
    <property type="entry name" value="T4BSS_IcmL/DotI"/>
</dbReference>
<protein>
    <submittedName>
        <fullName evidence="2">TraM family conjugative transfer protein</fullName>
    </submittedName>
</protein>
<evidence type="ECO:0000313" key="3">
    <source>
        <dbReference type="Proteomes" id="UP000078286"/>
    </source>
</evidence>
<dbReference type="PATRIC" id="fig|1354255.3.peg.4492"/>
<keyword evidence="1" id="KW-0812">Transmembrane</keyword>
<keyword evidence="3" id="KW-1185">Reference proteome</keyword>
<proteinExistence type="predicted"/>
<keyword evidence="1" id="KW-0472">Membrane</keyword>
<dbReference type="EMBL" id="LXEO01000070">
    <property type="protein sequence ID" value="OAT14676.1"/>
    <property type="molecule type" value="Genomic_DNA"/>
</dbReference>